<evidence type="ECO:0000313" key="2">
    <source>
        <dbReference type="EMBL" id="CDH45826.1"/>
    </source>
</evidence>
<evidence type="ECO:0000313" key="3">
    <source>
        <dbReference type="Proteomes" id="UP000019184"/>
    </source>
</evidence>
<comment type="caution">
    <text evidence="2">The sequence shown here is derived from an EMBL/GenBank/DDBJ whole genome shotgun (WGS) entry which is preliminary data.</text>
</comment>
<reference evidence="2 3" key="1">
    <citation type="journal article" date="2014" name="ISME J.">
        <title>Candidatus Competibacter-lineage genomes retrieved from metagenomes reveal functional metabolic diversity.</title>
        <authorList>
            <person name="McIlroy S.J."/>
            <person name="Albertsen M."/>
            <person name="Andresen E.K."/>
            <person name="Saunders A.M."/>
            <person name="Kristiansen R."/>
            <person name="Stokholm-Bjerregaard M."/>
            <person name="Nielsen K.L."/>
            <person name="Nielsen P.H."/>
        </authorList>
    </citation>
    <scope>NUCLEOTIDE SEQUENCE [LARGE SCALE GENOMIC DNA]</scope>
    <source>
        <strain evidence="2 3">Run_B_J11</strain>
    </source>
</reference>
<feature type="region of interest" description="Disordered" evidence="1">
    <location>
        <begin position="1"/>
        <end position="31"/>
    </location>
</feature>
<feature type="compositionally biased region" description="Basic and acidic residues" evidence="1">
    <location>
        <begin position="7"/>
        <end position="16"/>
    </location>
</feature>
<evidence type="ECO:0000256" key="1">
    <source>
        <dbReference type="SAM" id="MobiDB-lite"/>
    </source>
</evidence>
<organism evidence="2 3">
    <name type="scientific">Candidatus Contendobacter odensis Run_B_J11</name>
    <dbReference type="NCBI Taxonomy" id="1400861"/>
    <lineage>
        <taxon>Bacteria</taxon>
        <taxon>Pseudomonadati</taxon>
        <taxon>Pseudomonadota</taxon>
        <taxon>Gammaproteobacteria</taxon>
        <taxon>Candidatus Competibacteraceae</taxon>
        <taxon>Candidatus Contendibacter</taxon>
    </lineage>
</organism>
<sequence>MGSVSMREYRRLPPDQKDDDDANNARDDRHFITDGVRGRRLRPLEERRQRRAEGMDKLLALIGMTG</sequence>
<proteinExistence type="predicted"/>
<gene>
    <name evidence="2" type="ORF">BN874_2900005</name>
</gene>
<name>A0A7U7GCC8_9GAMM</name>
<dbReference type="EMBL" id="CBTK010000213">
    <property type="protein sequence ID" value="CDH45826.1"/>
    <property type="molecule type" value="Genomic_DNA"/>
</dbReference>
<accession>A0A7U7GCC8</accession>
<keyword evidence="3" id="KW-1185">Reference proteome</keyword>
<dbReference type="AlphaFoldDB" id="A0A7U7GCC8"/>
<protein>
    <submittedName>
        <fullName evidence="2">Uncharacterized protein</fullName>
    </submittedName>
</protein>
<dbReference type="Proteomes" id="UP000019184">
    <property type="component" value="Unassembled WGS sequence"/>
</dbReference>